<protein>
    <recommendedName>
        <fullName evidence="4">DUF2140 family protein</fullName>
    </recommendedName>
</protein>
<proteinExistence type="predicted"/>
<keyword evidence="1" id="KW-0472">Membrane</keyword>
<accession>A0A0A5GRF9</accession>
<keyword evidence="3" id="KW-1185">Reference proteome</keyword>
<evidence type="ECO:0000313" key="3">
    <source>
        <dbReference type="Proteomes" id="UP000030528"/>
    </source>
</evidence>
<evidence type="ECO:0000256" key="1">
    <source>
        <dbReference type="SAM" id="Phobius"/>
    </source>
</evidence>
<dbReference type="EMBL" id="AVPE01000001">
    <property type="protein sequence ID" value="KGX93755.1"/>
    <property type="molecule type" value="Genomic_DNA"/>
</dbReference>
<comment type="caution">
    <text evidence="2">The sequence shown here is derived from an EMBL/GenBank/DDBJ whole genome shotgun (WGS) entry which is preliminary data.</text>
</comment>
<gene>
    <name evidence="2" type="ORF">N781_00695</name>
</gene>
<feature type="transmembrane region" description="Helical" evidence="1">
    <location>
        <begin position="12"/>
        <end position="37"/>
    </location>
</feature>
<dbReference type="Pfam" id="PF09911">
    <property type="entry name" value="DUF2140"/>
    <property type="match status" value="1"/>
</dbReference>
<dbReference type="AlphaFoldDB" id="A0A0A5GRF9"/>
<dbReference type="InterPro" id="IPR018672">
    <property type="entry name" value="DUF2140"/>
</dbReference>
<dbReference type="Proteomes" id="UP000030528">
    <property type="component" value="Unassembled WGS sequence"/>
</dbReference>
<sequence length="208" mass="23333">MSDSKDKKRNIWKILFLGLAAVNLLIISWFAIFIYVAPAKIQIPTDKAIDQEAAEFTISSTKENLNDLINTYLNDLAGEGNISYSVSLDERVKLSGTIVAFGQEVPLGASFTPDVQRNGDVVLEDMEITVGRLQVPNEKVLDYVKKQYAMPEWVIVNPKDETIYVALTQMETVDNIRVEAEKINLDTNDLAFKVVIPYQTFGIEPTNE</sequence>
<dbReference type="eggNOG" id="COG4698">
    <property type="taxonomic scope" value="Bacteria"/>
</dbReference>
<evidence type="ECO:0008006" key="4">
    <source>
        <dbReference type="Google" id="ProtNLM"/>
    </source>
</evidence>
<keyword evidence="1" id="KW-1133">Transmembrane helix</keyword>
<keyword evidence="1" id="KW-0812">Transmembrane</keyword>
<organism evidence="2 3">
    <name type="scientific">Pontibacillus halophilus JSM 076056 = DSM 19796</name>
    <dbReference type="NCBI Taxonomy" id="1385510"/>
    <lineage>
        <taxon>Bacteria</taxon>
        <taxon>Bacillati</taxon>
        <taxon>Bacillota</taxon>
        <taxon>Bacilli</taxon>
        <taxon>Bacillales</taxon>
        <taxon>Bacillaceae</taxon>
        <taxon>Pontibacillus</taxon>
    </lineage>
</organism>
<dbReference type="RefSeq" id="WP_036768907.1">
    <property type="nucleotide sequence ID" value="NZ_AULI01000001.1"/>
</dbReference>
<name>A0A0A5GRF9_9BACI</name>
<dbReference type="STRING" id="1385510.GCA_000425205_00339"/>
<evidence type="ECO:0000313" key="2">
    <source>
        <dbReference type="EMBL" id="KGX93755.1"/>
    </source>
</evidence>
<reference evidence="2 3" key="1">
    <citation type="submission" date="2013-08" db="EMBL/GenBank/DDBJ databases">
        <authorList>
            <person name="Huang J."/>
            <person name="Wang G."/>
        </authorList>
    </citation>
    <scope>NUCLEOTIDE SEQUENCE [LARGE SCALE GENOMIC DNA]</scope>
    <source>
        <strain evidence="2 3">JSM 076056</strain>
    </source>
</reference>